<dbReference type="PROSITE" id="PS51843">
    <property type="entry name" value="NR_LBD"/>
    <property type="match status" value="1"/>
</dbReference>
<sequence length="291" mass="34547">MFVRNESENYTYSRKIDPIVEKVKSILNQDCSTPLYYVFHGVHMTPLQQLQHAFAKFLDQIQSRGDSIVISEYADKLEMFKFQEEYVVKLAEAVMYCEPFALLPFEDKWLLFRHFWASFYSVERIFSSIEFFGYNLDDSRHLVTSKFAVDSNTKWTISEIPMERSMEFVKLIQPMEINLIENLAKPLKRLQVTRFEIVYLLAEMLWSVHEVKGISAHAKEIGDGILEQISSELHNFYIFDLRLYNYAARHARLIRLIPISENQVQLYKDYLTMAKIFNLFEYNLYESELVE</sequence>
<dbReference type="SUPFAM" id="SSF48508">
    <property type="entry name" value="Nuclear receptor ligand-binding domain"/>
    <property type="match status" value="1"/>
</dbReference>
<feature type="domain" description="NR LBD" evidence="4">
    <location>
        <begin position="42"/>
        <end position="291"/>
    </location>
</feature>
<evidence type="ECO:0000313" key="6">
    <source>
        <dbReference type="WBParaSite" id="ACRNAN_Path_132.g458.t1"/>
    </source>
</evidence>
<dbReference type="SMART" id="SM00430">
    <property type="entry name" value="HOLI"/>
    <property type="match status" value="1"/>
</dbReference>
<evidence type="ECO:0000256" key="1">
    <source>
        <dbReference type="ARBA" id="ARBA00023015"/>
    </source>
</evidence>
<dbReference type="Gene3D" id="1.10.565.10">
    <property type="entry name" value="Retinoid X Receptor"/>
    <property type="match status" value="1"/>
</dbReference>
<dbReference type="Pfam" id="PF00104">
    <property type="entry name" value="Hormone_recep"/>
    <property type="match status" value="1"/>
</dbReference>
<keyword evidence="3" id="KW-0675">Receptor</keyword>
<dbReference type="InterPro" id="IPR000536">
    <property type="entry name" value="Nucl_hrmn_rcpt_lig-bd"/>
</dbReference>
<dbReference type="PANTHER" id="PTHR45680">
    <property type="entry name" value="NUCLEAR HORMONE RECEPTOR FAMILY"/>
    <property type="match status" value="1"/>
</dbReference>
<organism evidence="5 6">
    <name type="scientific">Acrobeloides nanus</name>
    <dbReference type="NCBI Taxonomy" id="290746"/>
    <lineage>
        <taxon>Eukaryota</taxon>
        <taxon>Metazoa</taxon>
        <taxon>Ecdysozoa</taxon>
        <taxon>Nematoda</taxon>
        <taxon>Chromadorea</taxon>
        <taxon>Rhabditida</taxon>
        <taxon>Tylenchina</taxon>
        <taxon>Cephalobomorpha</taxon>
        <taxon>Cephaloboidea</taxon>
        <taxon>Cephalobidae</taxon>
        <taxon>Acrobeloides</taxon>
    </lineage>
</organism>
<evidence type="ECO:0000256" key="2">
    <source>
        <dbReference type="ARBA" id="ARBA00023163"/>
    </source>
</evidence>
<dbReference type="WBParaSite" id="ACRNAN_Path_132.g458.t1">
    <property type="protein sequence ID" value="ACRNAN_Path_132.g458.t1"/>
    <property type="gene ID" value="ACRNAN_Path_132.g458"/>
</dbReference>
<dbReference type="InterPro" id="IPR051152">
    <property type="entry name" value="C.elegans_Orphan_NR"/>
</dbReference>
<name>A0A914BZA8_9BILA</name>
<dbReference type="Proteomes" id="UP000887540">
    <property type="component" value="Unplaced"/>
</dbReference>
<keyword evidence="5" id="KW-1185">Reference proteome</keyword>
<dbReference type="PANTHER" id="PTHR45680:SF23">
    <property type="entry name" value="NUCLEAR HORMONE RECEPTOR FAMILY"/>
    <property type="match status" value="1"/>
</dbReference>
<dbReference type="AlphaFoldDB" id="A0A914BZA8"/>
<protein>
    <submittedName>
        <fullName evidence="6">NR LBD domain-containing protein</fullName>
    </submittedName>
</protein>
<accession>A0A914BZA8</accession>
<keyword evidence="2" id="KW-0804">Transcription</keyword>
<reference evidence="6" key="1">
    <citation type="submission" date="2022-11" db="UniProtKB">
        <authorList>
            <consortium name="WormBaseParasite"/>
        </authorList>
    </citation>
    <scope>IDENTIFICATION</scope>
</reference>
<dbReference type="InterPro" id="IPR035500">
    <property type="entry name" value="NHR-like_dom_sf"/>
</dbReference>
<evidence type="ECO:0000256" key="3">
    <source>
        <dbReference type="ARBA" id="ARBA00023170"/>
    </source>
</evidence>
<keyword evidence="1" id="KW-0805">Transcription regulation</keyword>
<evidence type="ECO:0000259" key="4">
    <source>
        <dbReference type="PROSITE" id="PS51843"/>
    </source>
</evidence>
<proteinExistence type="predicted"/>
<evidence type="ECO:0000313" key="5">
    <source>
        <dbReference type="Proteomes" id="UP000887540"/>
    </source>
</evidence>